<evidence type="ECO:0000313" key="4">
    <source>
        <dbReference type="Proteomes" id="UP001231189"/>
    </source>
</evidence>
<accession>A0AAD8SBR7</accession>
<proteinExistence type="predicted"/>
<dbReference type="AlphaFoldDB" id="A0AAD8SBR7"/>
<comment type="caution">
    <text evidence="3">The sequence shown here is derived from an EMBL/GenBank/DDBJ whole genome shotgun (WGS) entry which is preliminary data.</text>
</comment>
<gene>
    <name evidence="3" type="ORF">QYE76_065880</name>
</gene>
<feature type="compositionally biased region" description="Pro residues" evidence="1">
    <location>
        <begin position="10"/>
        <end position="20"/>
    </location>
</feature>
<dbReference type="Proteomes" id="UP001231189">
    <property type="component" value="Unassembled WGS sequence"/>
</dbReference>
<evidence type="ECO:0000256" key="1">
    <source>
        <dbReference type="SAM" id="MobiDB-lite"/>
    </source>
</evidence>
<dbReference type="PANTHER" id="PTHR31286:SF167">
    <property type="entry name" value="OS09G0268800 PROTEIN"/>
    <property type="match status" value="1"/>
</dbReference>
<name>A0AAD8SBR7_LOLMU</name>
<dbReference type="Pfam" id="PF14392">
    <property type="entry name" value="zf-CCHC_4"/>
    <property type="match status" value="1"/>
</dbReference>
<dbReference type="EMBL" id="JAUUTY010000004">
    <property type="protein sequence ID" value="KAK1648075.1"/>
    <property type="molecule type" value="Genomic_DNA"/>
</dbReference>
<dbReference type="PANTHER" id="PTHR31286">
    <property type="entry name" value="GLYCINE-RICH CELL WALL STRUCTURAL PROTEIN 1.8-LIKE"/>
    <property type="match status" value="1"/>
</dbReference>
<evidence type="ECO:0000259" key="2">
    <source>
        <dbReference type="Pfam" id="PF14392"/>
    </source>
</evidence>
<protein>
    <recommendedName>
        <fullName evidence="2">Zinc knuckle CX2CX4HX4C domain-containing protein</fullName>
    </recommendedName>
</protein>
<feature type="domain" description="Zinc knuckle CX2CX4HX4C" evidence="2">
    <location>
        <begin position="325"/>
        <end position="354"/>
    </location>
</feature>
<dbReference type="InterPro" id="IPR040256">
    <property type="entry name" value="At4g02000-like"/>
</dbReference>
<feature type="region of interest" description="Disordered" evidence="1">
    <location>
        <begin position="1"/>
        <end position="22"/>
    </location>
</feature>
<evidence type="ECO:0000313" key="3">
    <source>
        <dbReference type="EMBL" id="KAK1648075.1"/>
    </source>
</evidence>
<feature type="region of interest" description="Disordered" evidence="1">
    <location>
        <begin position="116"/>
        <end position="141"/>
    </location>
</feature>
<dbReference type="InterPro" id="IPR025836">
    <property type="entry name" value="Zn_knuckle_CX2CX4HX4C"/>
</dbReference>
<feature type="compositionally biased region" description="Basic and acidic residues" evidence="1">
    <location>
        <begin position="126"/>
        <end position="140"/>
    </location>
</feature>
<keyword evidence="4" id="KW-1185">Reference proteome</keyword>
<sequence>MEEEREEPPDPGLQIPPRPLITPETRLIDVRSQSDEAEEIHTTAMVYAEELQAITCVNQVCKVPLTRPDGGSISGAGYQEEDQKTSFNLCNNPTLGPVRCLKISSMACNGNTQAGVGARGEQAPGGRDDAFRRRAGKEKAGSSSNAKSILVINMSGARQAMRARFLAVGLFLSVLLANSQQVIEHMKKVWKIRGHMEANPLDAEEGQRKFILEFSEEGDRDHVVRGGPWQYKGDAFLVEGLAVGADPASALFTHMPMWVQFRNIPFHLLTKKLARDLGEQVGSLVKIDNNSRGNICEKFLRARVQLPLYMALQKEITLMDEITDEEVEVQLRYERLPNFCLFCGYIGHMEARCDTPVAERKVCFSQELRVQPVHFEDPRTWFLPEAMGHNQTQASTSVPWRAPNPAPWPAPWVGVMPAAGVPRTSGGLVAVKKVAADVARLCVHDNNNTGRVEDMEASGGDNQDVAAMTRDINTGVIVGTSGGNIGIDVPEETTTLGINKGVVVPMDNVQEDMETNDQGNMGLARPTTSITGLRPQCLAPLQTVPIRWERRQRPSTTTMGMRFS</sequence>
<organism evidence="3 4">
    <name type="scientific">Lolium multiflorum</name>
    <name type="common">Italian ryegrass</name>
    <name type="synonym">Lolium perenne subsp. multiflorum</name>
    <dbReference type="NCBI Taxonomy" id="4521"/>
    <lineage>
        <taxon>Eukaryota</taxon>
        <taxon>Viridiplantae</taxon>
        <taxon>Streptophyta</taxon>
        <taxon>Embryophyta</taxon>
        <taxon>Tracheophyta</taxon>
        <taxon>Spermatophyta</taxon>
        <taxon>Magnoliopsida</taxon>
        <taxon>Liliopsida</taxon>
        <taxon>Poales</taxon>
        <taxon>Poaceae</taxon>
        <taxon>BOP clade</taxon>
        <taxon>Pooideae</taxon>
        <taxon>Poodae</taxon>
        <taxon>Poeae</taxon>
        <taxon>Poeae Chloroplast Group 2 (Poeae type)</taxon>
        <taxon>Loliodinae</taxon>
        <taxon>Loliinae</taxon>
        <taxon>Lolium</taxon>
    </lineage>
</organism>
<reference evidence="3" key="1">
    <citation type="submission" date="2023-07" db="EMBL/GenBank/DDBJ databases">
        <title>A chromosome-level genome assembly of Lolium multiflorum.</title>
        <authorList>
            <person name="Chen Y."/>
            <person name="Copetti D."/>
            <person name="Kolliker R."/>
            <person name="Studer B."/>
        </authorList>
    </citation>
    <scope>NUCLEOTIDE SEQUENCE</scope>
    <source>
        <strain evidence="3">02402/16</strain>
        <tissue evidence="3">Leaf</tissue>
    </source>
</reference>